<proteinExistence type="predicted"/>
<gene>
    <name evidence="2" type="ORF">MNEG_13419</name>
</gene>
<dbReference type="GeneID" id="25730879"/>
<feature type="compositionally biased region" description="Pro residues" evidence="1">
    <location>
        <begin position="69"/>
        <end position="79"/>
    </location>
</feature>
<feature type="region of interest" description="Disordered" evidence="1">
    <location>
        <begin position="17"/>
        <end position="79"/>
    </location>
</feature>
<dbReference type="AlphaFoldDB" id="A0A0D2J3M4"/>
<accession>A0A0D2J3M4</accession>
<dbReference type="Proteomes" id="UP000054498">
    <property type="component" value="Unassembled WGS sequence"/>
</dbReference>
<keyword evidence="3" id="KW-1185">Reference proteome</keyword>
<dbReference type="KEGG" id="mng:MNEG_13419"/>
<dbReference type="EMBL" id="KK104030">
    <property type="protein sequence ID" value="KIY94542.1"/>
    <property type="molecule type" value="Genomic_DNA"/>
</dbReference>
<sequence>YSPSISSLYNAFKVIRSQPRTQAARPLPRPLRSLNSRDESRSGQEEGEGLLSEAAGASPAQGERGHGQAPPPQAPSSLA</sequence>
<reference evidence="2 3" key="1">
    <citation type="journal article" date="2013" name="BMC Genomics">
        <title>Reconstruction of the lipid metabolism for the microalga Monoraphidium neglectum from its genome sequence reveals characteristics suitable for biofuel production.</title>
        <authorList>
            <person name="Bogen C."/>
            <person name="Al-Dilaimi A."/>
            <person name="Albersmeier A."/>
            <person name="Wichmann J."/>
            <person name="Grundmann M."/>
            <person name="Rupp O."/>
            <person name="Lauersen K.J."/>
            <person name="Blifernez-Klassen O."/>
            <person name="Kalinowski J."/>
            <person name="Goesmann A."/>
            <person name="Mussgnug J.H."/>
            <person name="Kruse O."/>
        </authorList>
    </citation>
    <scope>NUCLEOTIDE SEQUENCE [LARGE SCALE GENOMIC DNA]</scope>
    <source>
        <strain evidence="2 3">SAG 48.87</strain>
    </source>
</reference>
<evidence type="ECO:0000313" key="3">
    <source>
        <dbReference type="Proteomes" id="UP000054498"/>
    </source>
</evidence>
<organism evidence="2 3">
    <name type="scientific">Monoraphidium neglectum</name>
    <dbReference type="NCBI Taxonomy" id="145388"/>
    <lineage>
        <taxon>Eukaryota</taxon>
        <taxon>Viridiplantae</taxon>
        <taxon>Chlorophyta</taxon>
        <taxon>core chlorophytes</taxon>
        <taxon>Chlorophyceae</taxon>
        <taxon>CS clade</taxon>
        <taxon>Sphaeropleales</taxon>
        <taxon>Selenastraceae</taxon>
        <taxon>Monoraphidium</taxon>
    </lineage>
</organism>
<feature type="non-terminal residue" evidence="2">
    <location>
        <position position="1"/>
    </location>
</feature>
<dbReference type="RefSeq" id="XP_013893562.1">
    <property type="nucleotide sequence ID" value="XM_014038108.1"/>
</dbReference>
<feature type="compositionally biased region" description="Low complexity" evidence="1">
    <location>
        <begin position="49"/>
        <end position="58"/>
    </location>
</feature>
<protein>
    <submittedName>
        <fullName evidence="2">Uncharacterized protein</fullName>
    </submittedName>
</protein>
<name>A0A0D2J3M4_9CHLO</name>
<evidence type="ECO:0000256" key="1">
    <source>
        <dbReference type="SAM" id="MobiDB-lite"/>
    </source>
</evidence>
<feature type="compositionally biased region" description="Basic and acidic residues" evidence="1">
    <location>
        <begin position="35"/>
        <end position="44"/>
    </location>
</feature>
<evidence type="ECO:0000313" key="2">
    <source>
        <dbReference type="EMBL" id="KIY94542.1"/>
    </source>
</evidence>